<proteinExistence type="predicted"/>
<gene>
    <name evidence="2" type="ORF">THERMOS_1691</name>
</gene>
<reference evidence="2 3" key="1">
    <citation type="submission" date="2020-05" db="EMBL/GenBank/DDBJ databases">
        <authorList>
            <person name="Petersen J."/>
            <person name="Sayavedra L."/>
        </authorList>
    </citation>
    <scope>NUCLEOTIDE SEQUENCE [LARGE SCALE GENOMIC DNA]</scope>
    <source>
        <strain evidence="2">B thermophilus SOXS</strain>
    </source>
</reference>
<name>A0A8H9CG80_9GAMM</name>
<accession>A0A8H9CG80</accession>
<dbReference type="EMBL" id="CAESAQ020000076">
    <property type="protein sequence ID" value="CAB5502903.1"/>
    <property type="molecule type" value="Genomic_DNA"/>
</dbReference>
<dbReference type="Gene3D" id="1.10.30.50">
    <property type="match status" value="1"/>
</dbReference>
<dbReference type="GO" id="GO:0008270">
    <property type="term" value="F:zinc ion binding"/>
    <property type="evidence" value="ECO:0007669"/>
    <property type="project" value="InterPro"/>
</dbReference>
<organism evidence="2 3">
    <name type="scientific">Bathymodiolus thermophilus thioautotrophic gill symbiont</name>
    <dbReference type="NCBI Taxonomy" id="2360"/>
    <lineage>
        <taxon>Bacteria</taxon>
        <taxon>Pseudomonadati</taxon>
        <taxon>Pseudomonadota</taxon>
        <taxon>Gammaproteobacteria</taxon>
        <taxon>sulfur-oxidizing symbionts</taxon>
    </lineage>
</organism>
<comment type="caution">
    <text evidence="2">The sequence shown here is derived from an EMBL/GenBank/DDBJ whole genome shotgun (WGS) entry which is preliminary data.</text>
</comment>
<evidence type="ECO:0000313" key="3">
    <source>
        <dbReference type="Proteomes" id="UP000643672"/>
    </source>
</evidence>
<sequence length="243" mass="27582">MKITNEQIQETYIQGKRVHSNEISLKEASNIIAEATGMKEGSAHVYVNTFIKIMLGTGYKRTINSYGVDYYLKNIKKDFDIEILLTAIASIKKHLEYYEGVGKSSQPKIHNILKKYTQEMALSPIFNEISNNLRSQTLLSSLDSSETRKSRLKVAVKKPQELEVITKVYIRNPDVVAETLNRANGICEKCNHPAPFKRAKDNTPYLEVHHKIHLANGGYDTIENTLALCPNCHRELHYGSENT</sequence>
<dbReference type="RefSeq" id="WP_306822013.1">
    <property type="nucleotide sequence ID" value="NZ_CAESAQ020000076.1"/>
</dbReference>
<dbReference type="GO" id="GO:0003676">
    <property type="term" value="F:nucleic acid binding"/>
    <property type="evidence" value="ECO:0007669"/>
    <property type="project" value="InterPro"/>
</dbReference>
<protein>
    <recommendedName>
        <fullName evidence="1">HNH nuclease domain-containing protein</fullName>
    </recommendedName>
</protein>
<evidence type="ECO:0000259" key="1">
    <source>
        <dbReference type="SMART" id="SM00507"/>
    </source>
</evidence>
<dbReference type="InterPro" id="IPR002711">
    <property type="entry name" value="HNH"/>
</dbReference>
<feature type="domain" description="HNH nuclease" evidence="1">
    <location>
        <begin position="181"/>
        <end position="234"/>
    </location>
</feature>
<dbReference type="SMART" id="SM00507">
    <property type="entry name" value="HNHc"/>
    <property type="match status" value="1"/>
</dbReference>
<dbReference type="CDD" id="cd00085">
    <property type="entry name" value="HNHc"/>
    <property type="match status" value="1"/>
</dbReference>
<evidence type="ECO:0000313" key="2">
    <source>
        <dbReference type="EMBL" id="CAB5502903.1"/>
    </source>
</evidence>
<dbReference type="Proteomes" id="UP000643672">
    <property type="component" value="Unassembled WGS sequence"/>
</dbReference>
<dbReference type="AlphaFoldDB" id="A0A8H9CG80"/>
<dbReference type="GO" id="GO:0004519">
    <property type="term" value="F:endonuclease activity"/>
    <property type="evidence" value="ECO:0007669"/>
    <property type="project" value="InterPro"/>
</dbReference>
<keyword evidence="3" id="KW-1185">Reference proteome</keyword>
<dbReference type="Pfam" id="PF01844">
    <property type="entry name" value="HNH"/>
    <property type="match status" value="1"/>
</dbReference>
<dbReference type="InterPro" id="IPR003615">
    <property type="entry name" value="HNH_nuc"/>
</dbReference>